<comment type="caution">
    <text evidence="1">The sequence shown here is derived from an EMBL/GenBank/DDBJ whole genome shotgun (WGS) entry which is preliminary data.</text>
</comment>
<keyword evidence="2" id="KW-1185">Reference proteome</keyword>
<sequence length="122" mass="13503">MSASVVSEEAVQRLSFFFPRSLLLAALDLIDRACVVKYVSPWGRPYFQVIGSTGTYTVFPQLPLSSRAPAFCSCPAFSYSVLITDSQLMCKHVLATCLAERLARCVERQVSSNDFVSLLARQ</sequence>
<reference evidence="1" key="1">
    <citation type="submission" date="2021-03" db="EMBL/GenBank/DDBJ databases">
        <authorList>
            <consortium name="DOE Joint Genome Institute"/>
            <person name="Ahrendt S."/>
            <person name="Looney B.P."/>
            <person name="Miyauchi S."/>
            <person name="Morin E."/>
            <person name="Drula E."/>
            <person name="Courty P.E."/>
            <person name="Chicoki N."/>
            <person name="Fauchery L."/>
            <person name="Kohler A."/>
            <person name="Kuo A."/>
            <person name="Labutti K."/>
            <person name="Pangilinan J."/>
            <person name="Lipzen A."/>
            <person name="Riley R."/>
            <person name="Andreopoulos W."/>
            <person name="He G."/>
            <person name="Johnson J."/>
            <person name="Barry K.W."/>
            <person name="Grigoriev I.V."/>
            <person name="Nagy L."/>
            <person name="Hibbett D."/>
            <person name="Henrissat B."/>
            <person name="Matheny P.B."/>
            <person name="Labbe J."/>
            <person name="Martin F."/>
        </authorList>
    </citation>
    <scope>NUCLEOTIDE SEQUENCE</scope>
    <source>
        <strain evidence="1">HHB10654</strain>
    </source>
</reference>
<organism evidence="1 2">
    <name type="scientific">Artomyces pyxidatus</name>
    <dbReference type="NCBI Taxonomy" id="48021"/>
    <lineage>
        <taxon>Eukaryota</taxon>
        <taxon>Fungi</taxon>
        <taxon>Dikarya</taxon>
        <taxon>Basidiomycota</taxon>
        <taxon>Agaricomycotina</taxon>
        <taxon>Agaricomycetes</taxon>
        <taxon>Russulales</taxon>
        <taxon>Auriscalpiaceae</taxon>
        <taxon>Artomyces</taxon>
    </lineage>
</organism>
<name>A0ACB8TCF4_9AGAM</name>
<accession>A0ACB8TCF4</accession>
<reference evidence="1" key="2">
    <citation type="journal article" date="2022" name="New Phytol.">
        <title>Evolutionary transition to the ectomycorrhizal habit in the genomes of a hyperdiverse lineage of mushroom-forming fungi.</title>
        <authorList>
            <person name="Looney B."/>
            <person name="Miyauchi S."/>
            <person name="Morin E."/>
            <person name="Drula E."/>
            <person name="Courty P.E."/>
            <person name="Kohler A."/>
            <person name="Kuo A."/>
            <person name="LaButti K."/>
            <person name="Pangilinan J."/>
            <person name="Lipzen A."/>
            <person name="Riley R."/>
            <person name="Andreopoulos W."/>
            <person name="He G."/>
            <person name="Johnson J."/>
            <person name="Nolan M."/>
            <person name="Tritt A."/>
            <person name="Barry K.W."/>
            <person name="Grigoriev I.V."/>
            <person name="Nagy L.G."/>
            <person name="Hibbett D."/>
            <person name="Henrissat B."/>
            <person name="Matheny P.B."/>
            <person name="Labbe J."/>
            <person name="Martin F.M."/>
        </authorList>
    </citation>
    <scope>NUCLEOTIDE SEQUENCE</scope>
    <source>
        <strain evidence="1">HHB10654</strain>
    </source>
</reference>
<dbReference type="Proteomes" id="UP000814140">
    <property type="component" value="Unassembled WGS sequence"/>
</dbReference>
<evidence type="ECO:0000313" key="1">
    <source>
        <dbReference type="EMBL" id="KAI0066132.1"/>
    </source>
</evidence>
<proteinExistence type="predicted"/>
<gene>
    <name evidence="1" type="ORF">BV25DRAFT_1504144</name>
</gene>
<evidence type="ECO:0000313" key="2">
    <source>
        <dbReference type="Proteomes" id="UP000814140"/>
    </source>
</evidence>
<protein>
    <submittedName>
        <fullName evidence="1">Uncharacterized protein</fullName>
    </submittedName>
</protein>
<dbReference type="EMBL" id="MU277193">
    <property type="protein sequence ID" value="KAI0066132.1"/>
    <property type="molecule type" value="Genomic_DNA"/>
</dbReference>